<accession>U9UFT4</accession>
<reference evidence="1" key="1">
    <citation type="submission" date="2013-07" db="EMBL/GenBank/DDBJ databases">
        <title>The genome of an arbuscular mycorrhizal fungus provides insights into the evolution of the oldest plant symbiosis.</title>
        <authorList>
            <consortium name="DOE Joint Genome Institute"/>
            <person name="Tisserant E."/>
            <person name="Malbreil M."/>
            <person name="Kuo A."/>
            <person name="Kohler A."/>
            <person name="Symeonidi A."/>
            <person name="Balestrini R."/>
            <person name="Charron P."/>
            <person name="Duensing N."/>
            <person name="Frei-dit-Frey N."/>
            <person name="Gianinazzi-Pearson V."/>
            <person name="Gilbert B."/>
            <person name="Handa Y."/>
            <person name="Hijri M."/>
            <person name="Kaul R."/>
            <person name="Kawaguchi M."/>
            <person name="Krajinski F."/>
            <person name="Lammers P."/>
            <person name="Lapierre D."/>
            <person name="Masclaux F.G."/>
            <person name="Murat C."/>
            <person name="Morin E."/>
            <person name="Ndikumana S."/>
            <person name="Pagni M."/>
            <person name="Petitpierre D."/>
            <person name="Requena N."/>
            <person name="Rosikiewicz P."/>
            <person name="Riley R."/>
            <person name="Saito K."/>
            <person name="San Clemente H."/>
            <person name="Shapiro H."/>
            <person name="van Tuinen D."/>
            <person name="Becard G."/>
            <person name="Bonfante P."/>
            <person name="Paszkowski U."/>
            <person name="Shachar-Hill Y."/>
            <person name="Young J.P."/>
            <person name="Sanders I.R."/>
            <person name="Henrissat B."/>
            <person name="Rensing S.A."/>
            <person name="Grigoriev I.V."/>
            <person name="Corradi N."/>
            <person name="Roux C."/>
            <person name="Martin F."/>
        </authorList>
    </citation>
    <scope>NUCLEOTIDE SEQUENCE</scope>
    <source>
        <strain evidence="1">DAOM 197198</strain>
    </source>
</reference>
<organism evidence="1">
    <name type="scientific">Rhizophagus irregularis (strain DAOM 181602 / DAOM 197198 / MUCL 43194)</name>
    <name type="common">Arbuscular mycorrhizal fungus</name>
    <name type="synonym">Glomus intraradices</name>
    <dbReference type="NCBI Taxonomy" id="747089"/>
    <lineage>
        <taxon>Eukaryota</taxon>
        <taxon>Fungi</taxon>
        <taxon>Fungi incertae sedis</taxon>
        <taxon>Mucoromycota</taxon>
        <taxon>Glomeromycotina</taxon>
        <taxon>Glomeromycetes</taxon>
        <taxon>Glomerales</taxon>
        <taxon>Glomeraceae</taxon>
        <taxon>Rhizophagus</taxon>
    </lineage>
</organism>
<sequence length="58" mass="6849">MQYFVKTLNVNEIEFFQYEYSISKNDFIFLKISLGVDALMEISAVSLSLSRNDVVEYW</sequence>
<dbReference type="EMBL" id="KI280177">
    <property type="protein sequence ID" value="ESA17443.1"/>
    <property type="molecule type" value="Genomic_DNA"/>
</dbReference>
<proteinExistence type="predicted"/>
<name>U9UFT4_RHIID</name>
<dbReference type="HOGENOM" id="CLU_2980218_0_0_1"/>
<dbReference type="AlphaFoldDB" id="U9UFT4"/>
<gene>
    <name evidence="1" type="ORF">GLOINDRAFT_21786</name>
</gene>
<protein>
    <submittedName>
        <fullName evidence="1">Uncharacterized protein</fullName>
    </submittedName>
</protein>
<evidence type="ECO:0000313" key="1">
    <source>
        <dbReference type="EMBL" id="ESA17443.1"/>
    </source>
</evidence>